<dbReference type="Proteomes" id="UP001150581">
    <property type="component" value="Unassembled WGS sequence"/>
</dbReference>
<name>A0ACC1ITA7_9FUNG</name>
<organism evidence="1 2">
    <name type="scientific">Kickxella alabastrina</name>
    <dbReference type="NCBI Taxonomy" id="61397"/>
    <lineage>
        <taxon>Eukaryota</taxon>
        <taxon>Fungi</taxon>
        <taxon>Fungi incertae sedis</taxon>
        <taxon>Zoopagomycota</taxon>
        <taxon>Kickxellomycotina</taxon>
        <taxon>Kickxellomycetes</taxon>
        <taxon>Kickxellales</taxon>
        <taxon>Kickxellaceae</taxon>
        <taxon>Kickxella</taxon>
    </lineage>
</organism>
<protein>
    <submittedName>
        <fullName evidence="1">Uncharacterized protein</fullName>
    </submittedName>
</protein>
<accession>A0ACC1ITA7</accession>
<reference evidence="1" key="1">
    <citation type="submission" date="2022-07" db="EMBL/GenBank/DDBJ databases">
        <title>Phylogenomic reconstructions and comparative analyses of Kickxellomycotina fungi.</title>
        <authorList>
            <person name="Reynolds N.K."/>
            <person name="Stajich J.E."/>
            <person name="Barry K."/>
            <person name="Grigoriev I.V."/>
            <person name="Crous P."/>
            <person name="Smith M.E."/>
        </authorList>
    </citation>
    <scope>NUCLEOTIDE SEQUENCE</scope>
    <source>
        <strain evidence="1">Benny 63K</strain>
    </source>
</reference>
<keyword evidence="2" id="KW-1185">Reference proteome</keyword>
<comment type="caution">
    <text evidence="1">The sequence shown here is derived from an EMBL/GenBank/DDBJ whole genome shotgun (WGS) entry which is preliminary data.</text>
</comment>
<proteinExistence type="predicted"/>
<gene>
    <name evidence="1" type="ORF">LPJ66_001410</name>
</gene>
<evidence type="ECO:0000313" key="1">
    <source>
        <dbReference type="EMBL" id="KAJ1900523.1"/>
    </source>
</evidence>
<dbReference type="EMBL" id="JANBPG010000075">
    <property type="protein sequence ID" value="KAJ1900523.1"/>
    <property type="molecule type" value="Genomic_DNA"/>
</dbReference>
<evidence type="ECO:0000313" key="2">
    <source>
        <dbReference type="Proteomes" id="UP001150581"/>
    </source>
</evidence>
<sequence>MSVYEALQPAESAAPQHQTNSKLVAVDPILATALSHNQGDRDFVLQFEQQVSQFILQPSQRRLLLSKQNSYRRLLLHKLGDHYDLIHVVVGRGKDEMAFYKKDGVEMVPLESSLGNLVAYEGGQQDMAAEDEREGGEAGEADRVSFTKILVKSDGGRSKVKVALKHSAGSTVSIEQRQAEYERTRAEIFQDTKPAKETTEHDSILR</sequence>